<gene>
    <name evidence="2" type="ORF">FRX31_018538</name>
</gene>
<keyword evidence="1" id="KW-0812">Transmembrane</keyword>
<keyword evidence="1" id="KW-0472">Membrane</keyword>
<sequence>MGLPQTPSTSSSSPHLYPQALQLKLYQAFIFSVPILFSIILLLLFYLFYLKRRRDTNIITGTSSPTATLTRRLTHHPTALGPL</sequence>
<keyword evidence="3" id="KW-1185">Reference proteome</keyword>
<feature type="transmembrane region" description="Helical" evidence="1">
    <location>
        <begin position="25"/>
        <end position="49"/>
    </location>
</feature>
<evidence type="ECO:0000313" key="3">
    <source>
        <dbReference type="Proteomes" id="UP000554482"/>
    </source>
</evidence>
<dbReference type="EMBL" id="JABWDY010022227">
    <property type="protein sequence ID" value="KAF5191875.1"/>
    <property type="molecule type" value="Genomic_DNA"/>
</dbReference>
<evidence type="ECO:0000256" key="1">
    <source>
        <dbReference type="SAM" id="Phobius"/>
    </source>
</evidence>
<dbReference type="Proteomes" id="UP000554482">
    <property type="component" value="Unassembled WGS sequence"/>
</dbReference>
<keyword evidence="1" id="KW-1133">Transmembrane helix</keyword>
<dbReference type="AlphaFoldDB" id="A0A7J6W6A6"/>
<accession>A0A7J6W6A6</accession>
<organism evidence="2 3">
    <name type="scientific">Thalictrum thalictroides</name>
    <name type="common">Rue-anemone</name>
    <name type="synonym">Anemone thalictroides</name>
    <dbReference type="NCBI Taxonomy" id="46969"/>
    <lineage>
        <taxon>Eukaryota</taxon>
        <taxon>Viridiplantae</taxon>
        <taxon>Streptophyta</taxon>
        <taxon>Embryophyta</taxon>
        <taxon>Tracheophyta</taxon>
        <taxon>Spermatophyta</taxon>
        <taxon>Magnoliopsida</taxon>
        <taxon>Ranunculales</taxon>
        <taxon>Ranunculaceae</taxon>
        <taxon>Thalictroideae</taxon>
        <taxon>Thalictrum</taxon>
    </lineage>
</organism>
<comment type="caution">
    <text evidence="2">The sequence shown here is derived from an EMBL/GenBank/DDBJ whole genome shotgun (WGS) entry which is preliminary data.</text>
</comment>
<protein>
    <submittedName>
        <fullName evidence="2">Uncharacterized protein</fullName>
    </submittedName>
</protein>
<evidence type="ECO:0000313" key="2">
    <source>
        <dbReference type="EMBL" id="KAF5191875.1"/>
    </source>
</evidence>
<name>A0A7J6W6A6_THATH</name>
<reference evidence="2 3" key="1">
    <citation type="submission" date="2020-06" db="EMBL/GenBank/DDBJ databases">
        <title>Transcriptomic and genomic resources for Thalictrum thalictroides and T. hernandezii: Facilitating candidate gene discovery in an emerging model plant lineage.</title>
        <authorList>
            <person name="Arias T."/>
            <person name="Riano-Pachon D.M."/>
            <person name="Di Stilio V.S."/>
        </authorList>
    </citation>
    <scope>NUCLEOTIDE SEQUENCE [LARGE SCALE GENOMIC DNA]</scope>
    <source>
        <strain evidence="3">cv. WT478/WT964</strain>
        <tissue evidence="2">Leaves</tissue>
    </source>
</reference>
<feature type="non-terminal residue" evidence="2">
    <location>
        <position position="83"/>
    </location>
</feature>
<proteinExistence type="predicted"/>